<dbReference type="InterPro" id="IPR055015">
    <property type="entry name" value="GCX_COOH"/>
</dbReference>
<evidence type="ECO:0000313" key="2">
    <source>
        <dbReference type="EMBL" id="SHH90388.1"/>
    </source>
</evidence>
<dbReference type="Proteomes" id="UP000184071">
    <property type="component" value="Unassembled WGS sequence"/>
</dbReference>
<proteinExistence type="predicted"/>
<dbReference type="NCBIfam" id="NF045639">
    <property type="entry name" value="GCX_COOH"/>
    <property type="match status" value="1"/>
</dbReference>
<organism evidence="2 3">
    <name type="scientific">Flavobacterium defluvii</name>
    <dbReference type="NCBI Taxonomy" id="370979"/>
    <lineage>
        <taxon>Bacteria</taxon>
        <taxon>Pseudomonadati</taxon>
        <taxon>Bacteroidota</taxon>
        <taxon>Flavobacteriia</taxon>
        <taxon>Flavobacteriales</taxon>
        <taxon>Flavobacteriaceae</taxon>
        <taxon>Flavobacterium</taxon>
    </lineage>
</organism>
<reference evidence="3" key="1">
    <citation type="submission" date="2016-11" db="EMBL/GenBank/DDBJ databases">
        <authorList>
            <person name="Varghese N."/>
            <person name="Submissions S."/>
        </authorList>
    </citation>
    <scope>NUCLEOTIDE SEQUENCE [LARGE SCALE GENOMIC DNA]</scope>
    <source>
        <strain evidence="3">DSM 17963</strain>
    </source>
</reference>
<protein>
    <recommendedName>
        <fullName evidence="1">DUF6443 domain-containing protein</fullName>
    </recommendedName>
</protein>
<evidence type="ECO:0000259" key="1">
    <source>
        <dbReference type="Pfam" id="PF20041"/>
    </source>
</evidence>
<gene>
    <name evidence="2" type="ORF">SAMN05443663_1192</name>
</gene>
<feature type="non-terminal residue" evidence="2">
    <location>
        <position position="339"/>
    </location>
</feature>
<name>A0A1M5WSE8_9FLAO</name>
<sequence length="339" mass="37255">MVLFPLIVNSQTETENYIKTVTYKTPSTIKITAPTILQAAQTVTYFDGLGRPIQKVDYQQSKSGKDIITHIEYDGFGRQVEVYLPFKAETSAMAFDAAAKTKQLSYYGTPNAAINGNPAFEATTNPFSRKELESSPLNRVLKQAAPGNDWRSGSGHEIKIDYQTNIKDEVKLFTAKTTWNPASGLYDISIVNSGNYNAGELYKTITYDENSAASPLEVNGSAVEFKNKEGQVILKRTYSTVDKGTSNEKHDTYYVYDIYGNLTYVIPPKAVDLIGTPNGTDSDITSTALINSGSSLYLKASNSIRLLPGFNAKAGSTFSAVIDGSQLILDNLCYQYKYD</sequence>
<dbReference type="STRING" id="370979.SAMN05443663_1192"/>
<dbReference type="EMBL" id="FQWC01000019">
    <property type="protein sequence ID" value="SHH90388.1"/>
    <property type="molecule type" value="Genomic_DNA"/>
</dbReference>
<accession>A0A1M5WSE8</accession>
<dbReference type="Pfam" id="PF20041">
    <property type="entry name" value="DUF6443"/>
    <property type="match status" value="1"/>
</dbReference>
<dbReference type="AlphaFoldDB" id="A0A1M5WSE8"/>
<keyword evidence="3" id="KW-1185">Reference proteome</keyword>
<feature type="domain" description="DUF6443" evidence="1">
    <location>
        <begin position="19"/>
        <end position="164"/>
    </location>
</feature>
<evidence type="ECO:0000313" key="3">
    <source>
        <dbReference type="Proteomes" id="UP000184071"/>
    </source>
</evidence>
<dbReference type="InterPro" id="IPR045619">
    <property type="entry name" value="DUF6443"/>
</dbReference>